<dbReference type="PROSITE" id="PS50004">
    <property type="entry name" value="C2"/>
    <property type="match status" value="1"/>
</dbReference>
<dbReference type="InterPro" id="IPR037768">
    <property type="entry name" value="C2B_Copine"/>
</dbReference>
<dbReference type="InterPro" id="IPR045052">
    <property type="entry name" value="Copine"/>
</dbReference>
<evidence type="ECO:0000313" key="6">
    <source>
        <dbReference type="EMBL" id="EFC41260.1"/>
    </source>
</evidence>
<organism evidence="7">
    <name type="scientific">Naegleria gruberi</name>
    <name type="common">Amoeba</name>
    <dbReference type="NCBI Taxonomy" id="5762"/>
    <lineage>
        <taxon>Eukaryota</taxon>
        <taxon>Discoba</taxon>
        <taxon>Heterolobosea</taxon>
        <taxon>Tetramitia</taxon>
        <taxon>Eutetramitia</taxon>
        <taxon>Vahlkampfiidae</taxon>
        <taxon>Naegleria</taxon>
    </lineage>
</organism>
<evidence type="ECO:0000256" key="1">
    <source>
        <dbReference type="ARBA" id="ARBA00009048"/>
    </source>
</evidence>
<name>D2VPT3_NAEGR</name>
<dbReference type="GO" id="GO:0071277">
    <property type="term" value="P:cellular response to calcium ion"/>
    <property type="evidence" value="ECO:0007669"/>
    <property type="project" value="TreeGrafter"/>
</dbReference>
<dbReference type="GO" id="GO:0005544">
    <property type="term" value="F:calcium-dependent phospholipid binding"/>
    <property type="evidence" value="ECO:0007669"/>
    <property type="project" value="InterPro"/>
</dbReference>
<feature type="domain" description="C2" evidence="4">
    <location>
        <begin position="33"/>
        <end position="159"/>
    </location>
</feature>
<dbReference type="InterPro" id="IPR035892">
    <property type="entry name" value="C2_domain_sf"/>
</dbReference>
<reference evidence="6 7" key="1">
    <citation type="journal article" date="2010" name="Cell">
        <title>The genome of Naegleria gruberi illuminates early eukaryotic versatility.</title>
        <authorList>
            <person name="Fritz-Laylin L.K."/>
            <person name="Prochnik S.E."/>
            <person name="Ginger M.L."/>
            <person name="Dacks J.B."/>
            <person name="Carpenter M.L."/>
            <person name="Field M.C."/>
            <person name="Kuo A."/>
            <person name="Paredez A."/>
            <person name="Chapman J."/>
            <person name="Pham J."/>
            <person name="Shu S."/>
            <person name="Neupane R."/>
            <person name="Cipriano M."/>
            <person name="Mancuso J."/>
            <person name="Tu H."/>
            <person name="Salamov A."/>
            <person name="Lindquist E."/>
            <person name="Shapiro H."/>
            <person name="Lucas S."/>
            <person name="Grigoriev I.V."/>
            <person name="Cande W.Z."/>
            <person name="Fulton C."/>
            <person name="Rokhsar D.S."/>
            <person name="Dawson S.C."/>
        </authorList>
    </citation>
    <scope>NUCLEOTIDE SEQUENCE [LARGE SCALE GENOMIC DNA]</scope>
    <source>
        <strain evidence="6 7">NEG-M</strain>
    </source>
</reference>
<comment type="similarity">
    <text evidence="1">Belongs to the copine family.</text>
</comment>
<dbReference type="InterPro" id="IPR036465">
    <property type="entry name" value="vWFA_dom_sf"/>
</dbReference>
<dbReference type="PROSITE" id="PS50234">
    <property type="entry name" value="VWFA"/>
    <property type="match status" value="1"/>
</dbReference>
<keyword evidence="7" id="KW-1185">Reference proteome</keyword>
<dbReference type="Proteomes" id="UP000006671">
    <property type="component" value="Unassembled WGS sequence"/>
</dbReference>
<feature type="region of interest" description="Disordered" evidence="3">
    <location>
        <begin position="458"/>
        <end position="546"/>
    </location>
</feature>
<feature type="domain" description="VWFA" evidence="5">
    <location>
        <begin position="201"/>
        <end position="417"/>
    </location>
</feature>
<dbReference type="eggNOG" id="KOG1327">
    <property type="taxonomic scope" value="Eukaryota"/>
</dbReference>
<dbReference type="AlphaFoldDB" id="D2VPT3"/>
<dbReference type="Gene3D" id="2.60.40.150">
    <property type="entry name" value="C2 domain"/>
    <property type="match status" value="1"/>
</dbReference>
<evidence type="ECO:0000259" key="5">
    <source>
        <dbReference type="PROSITE" id="PS50234"/>
    </source>
</evidence>
<evidence type="ECO:0000259" key="4">
    <source>
        <dbReference type="PROSITE" id="PS50004"/>
    </source>
</evidence>
<accession>D2VPT3</accession>
<dbReference type="SMART" id="SM00327">
    <property type="entry name" value="VWA"/>
    <property type="match status" value="1"/>
</dbReference>
<evidence type="ECO:0000313" key="7">
    <source>
        <dbReference type="Proteomes" id="UP000006671"/>
    </source>
</evidence>
<dbReference type="KEGG" id="ngr:NAEGRDRAFT_80783"/>
<sequence>MVGEMYCTLAEIVGSKGGRLMKPILLPQNPHVKRGYIAVRAEEVKNANQMLYLKCSAKNLDSKNYFFGKSDPFLIISRGDVSSEQFSPVYKSEYFTKTLNCSWKPFELTVQRLCNGDYNRPIRLEVYDWNRSGNHELIGFHQTTLDELVKSGSQKSYILVNPELKKKKKSYIGSGNITIESIKVEQMHTFLEYIRGGSEVSLICAIDFTASNGDPMQPTSLHYRQPNFMNDYQRAIVTVGDILSYYDTDKKFPVYSFGAKIPPRYDVSHCFPANLNWQNPEVSGVQGILDAYNYALSQCQLYGPTNFSQVINTAAGFARTYAETTYYILLILTDGEITDMNQTIDAVVNASTLPLSIIIVGVGNADFTNMNILDADETPLVSSTGVRMSRDIVQFVPFNNYKNSHPSVLAQEVLKEIPTQFLSYMKAHRIEPKIPIQVDSFYGGASMAKLNVDQPTSSLRFNNGNTDFHSNNTNASSSSTSTSQPQVYPNVPSYPQQPPQQQPNQQPQQQYPQNTALYNQPNQQPPPQYNQSQPQYDLNGLPHYRI</sequence>
<dbReference type="InterPro" id="IPR002035">
    <property type="entry name" value="VWF_A"/>
</dbReference>
<gene>
    <name evidence="6" type="ORF">NAEGRDRAFT_80783</name>
</gene>
<protein>
    <submittedName>
        <fullName evidence="6">Copine-8</fullName>
    </submittedName>
</protein>
<dbReference type="EMBL" id="GG738887">
    <property type="protein sequence ID" value="EFC41260.1"/>
    <property type="molecule type" value="Genomic_DNA"/>
</dbReference>
<dbReference type="VEuPathDB" id="AmoebaDB:NAEGRDRAFT_80783"/>
<dbReference type="InterPro" id="IPR000008">
    <property type="entry name" value="C2_dom"/>
</dbReference>
<dbReference type="PANTHER" id="PTHR10857:SF106">
    <property type="entry name" value="C2 DOMAIN-CONTAINING PROTEIN"/>
    <property type="match status" value="1"/>
</dbReference>
<proteinExistence type="inferred from homology"/>
<dbReference type="SUPFAM" id="SSF53300">
    <property type="entry name" value="vWA-like"/>
    <property type="match status" value="1"/>
</dbReference>
<dbReference type="OMA" id="CSIGTRD"/>
<dbReference type="PANTHER" id="PTHR10857">
    <property type="entry name" value="COPINE"/>
    <property type="match status" value="1"/>
</dbReference>
<evidence type="ECO:0000256" key="3">
    <source>
        <dbReference type="SAM" id="MobiDB-lite"/>
    </source>
</evidence>
<dbReference type="GeneID" id="8851144"/>
<feature type="compositionally biased region" description="Polar residues" evidence="3">
    <location>
        <begin position="458"/>
        <end position="469"/>
    </location>
</feature>
<keyword evidence="2" id="KW-0677">Repeat</keyword>
<dbReference type="Pfam" id="PF07002">
    <property type="entry name" value="Copine"/>
    <property type="match status" value="1"/>
</dbReference>
<dbReference type="Pfam" id="PF00168">
    <property type="entry name" value="C2"/>
    <property type="match status" value="1"/>
</dbReference>
<dbReference type="InterPro" id="IPR010734">
    <property type="entry name" value="Copine_C"/>
</dbReference>
<dbReference type="RefSeq" id="XP_002674004.1">
    <property type="nucleotide sequence ID" value="XM_002673958.1"/>
</dbReference>
<evidence type="ECO:0000256" key="2">
    <source>
        <dbReference type="ARBA" id="ARBA00022737"/>
    </source>
</evidence>
<dbReference type="GO" id="GO:0005886">
    <property type="term" value="C:plasma membrane"/>
    <property type="evidence" value="ECO:0007669"/>
    <property type="project" value="TreeGrafter"/>
</dbReference>
<dbReference type="InParanoid" id="D2VPT3"/>
<feature type="compositionally biased region" description="Low complexity" evidence="3">
    <location>
        <begin position="470"/>
        <end position="494"/>
    </location>
</feature>
<dbReference type="OrthoDB" id="5855668at2759"/>
<dbReference type="SUPFAM" id="SSF49562">
    <property type="entry name" value="C2 domain (Calcium/lipid-binding domain, CaLB)"/>
    <property type="match status" value="1"/>
</dbReference>
<dbReference type="CDD" id="cd04047">
    <property type="entry name" value="C2B_Copine"/>
    <property type="match status" value="1"/>
</dbReference>
<dbReference type="SMART" id="SM00239">
    <property type="entry name" value="C2"/>
    <property type="match status" value="1"/>
</dbReference>
<feature type="compositionally biased region" description="Low complexity" evidence="3">
    <location>
        <begin position="502"/>
        <end position="522"/>
    </location>
</feature>
<dbReference type="Gene3D" id="3.40.50.410">
    <property type="entry name" value="von Willebrand factor, type A domain"/>
    <property type="match status" value="1"/>
</dbReference>